<dbReference type="SUPFAM" id="SSF55961">
    <property type="entry name" value="Bet v1-like"/>
    <property type="match status" value="1"/>
</dbReference>
<protein>
    <recommendedName>
        <fullName evidence="3">Bet v I/Major latex protein domain-containing protein</fullName>
    </recommendedName>
</protein>
<keyword evidence="2" id="KW-1185">Reference proteome</keyword>
<gene>
    <name evidence="1" type="ORF">Vbra_22910</name>
</gene>
<sequence length="171" mass="18858">MPMATLALGVPHTTRTDNSVTCEYAQQVACDASLLWEKLEEKTEAPEKTLPVSDVQVLSREGNTLVRSMRLGGGLPIKEKITIDEPNKIITFAMAEDSPDIKGQVTNAMTPAPSGKPTEWILTYKLEWTAKSDAGKKQIENYQPESLQMGVEKMKEICESWQAQAMQGMVG</sequence>
<proteinExistence type="predicted"/>
<dbReference type="AlphaFoldDB" id="A0A0G4EMH5"/>
<reference evidence="1 2" key="1">
    <citation type="submission" date="2014-11" db="EMBL/GenBank/DDBJ databases">
        <authorList>
            <person name="Zhu J."/>
            <person name="Qi W."/>
            <person name="Song R."/>
        </authorList>
    </citation>
    <scope>NUCLEOTIDE SEQUENCE [LARGE SCALE GENOMIC DNA]</scope>
</reference>
<dbReference type="InterPro" id="IPR015075">
    <property type="entry name" value="AtaL"/>
</dbReference>
<accession>A0A0G4EMH5</accession>
<dbReference type="EMBL" id="CDMY01000269">
    <property type="protein sequence ID" value="CEL98374.1"/>
    <property type="molecule type" value="Genomic_DNA"/>
</dbReference>
<evidence type="ECO:0000313" key="1">
    <source>
        <dbReference type="EMBL" id="CEL98374.1"/>
    </source>
</evidence>
<dbReference type="InParanoid" id="A0A0G4EMH5"/>
<name>A0A0G4EMH5_VITBC</name>
<evidence type="ECO:0008006" key="3">
    <source>
        <dbReference type="Google" id="ProtNLM"/>
    </source>
</evidence>
<dbReference type="VEuPathDB" id="CryptoDB:Vbra_22910"/>
<dbReference type="Pfam" id="PF08982">
    <property type="entry name" value="AtaL"/>
    <property type="match status" value="1"/>
</dbReference>
<dbReference type="InterPro" id="IPR023393">
    <property type="entry name" value="START-like_dom_sf"/>
</dbReference>
<dbReference type="Gene3D" id="3.30.530.20">
    <property type="match status" value="1"/>
</dbReference>
<dbReference type="Proteomes" id="UP000041254">
    <property type="component" value="Unassembled WGS sequence"/>
</dbReference>
<organism evidence="1 2">
    <name type="scientific">Vitrella brassicaformis (strain CCMP3155)</name>
    <dbReference type="NCBI Taxonomy" id="1169540"/>
    <lineage>
        <taxon>Eukaryota</taxon>
        <taxon>Sar</taxon>
        <taxon>Alveolata</taxon>
        <taxon>Colpodellida</taxon>
        <taxon>Vitrellaceae</taxon>
        <taxon>Vitrella</taxon>
    </lineage>
</organism>
<evidence type="ECO:0000313" key="2">
    <source>
        <dbReference type="Proteomes" id="UP000041254"/>
    </source>
</evidence>